<proteinExistence type="predicted"/>
<dbReference type="EMBL" id="JANFXK010000003">
    <property type="protein sequence ID" value="MCQ4636042.1"/>
    <property type="molecule type" value="Genomic_DNA"/>
</dbReference>
<dbReference type="InterPro" id="IPR047708">
    <property type="entry name" value="CD1871A-like"/>
</dbReference>
<evidence type="ECO:0000313" key="2">
    <source>
        <dbReference type="Proteomes" id="UP001524502"/>
    </source>
</evidence>
<sequence>MKRKLVFSALLVFAAVLMAGGLMRGEGQTVLMKAVNICLECIGIG</sequence>
<gene>
    <name evidence="1" type="ORF">NE619_04830</name>
</gene>
<dbReference type="RefSeq" id="WP_256131224.1">
    <property type="nucleotide sequence ID" value="NZ_JANFXK010000003.1"/>
</dbReference>
<accession>A0ABT1RLJ2</accession>
<evidence type="ECO:0000313" key="1">
    <source>
        <dbReference type="EMBL" id="MCQ4636042.1"/>
    </source>
</evidence>
<keyword evidence="2" id="KW-1185">Reference proteome</keyword>
<dbReference type="Proteomes" id="UP001524502">
    <property type="component" value="Unassembled WGS sequence"/>
</dbReference>
<comment type="caution">
    <text evidence="1">The sequence shown here is derived from an EMBL/GenBank/DDBJ whole genome shotgun (WGS) entry which is preliminary data.</text>
</comment>
<reference evidence="1 2" key="1">
    <citation type="submission" date="2022-06" db="EMBL/GenBank/DDBJ databases">
        <title>Isolation of gut microbiota from human fecal samples.</title>
        <authorList>
            <person name="Pamer E.G."/>
            <person name="Barat B."/>
            <person name="Waligurski E."/>
            <person name="Medina S."/>
            <person name="Paddock L."/>
            <person name="Mostad J."/>
        </authorList>
    </citation>
    <scope>NUCLEOTIDE SEQUENCE [LARGE SCALE GENOMIC DNA]</scope>
    <source>
        <strain evidence="1 2">SL.3.17</strain>
    </source>
</reference>
<protein>
    <submittedName>
        <fullName evidence="1">CD1871A family CXXC motif-containing protein</fullName>
    </submittedName>
</protein>
<name>A0ABT1RLJ2_9FIRM</name>
<dbReference type="NCBIfam" id="NF040920">
    <property type="entry name" value="CD1871A_fam"/>
    <property type="match status" value="1"/>
</dbReference>
<organism evidence="1 2">
    <name type="scientific">Anaerovorax odorimutans</name>
    <dbReference type="NCBI Taxonomy" id="109327"/>
    <lineage>
        <taxon>Bacteria</taxon>
        <taxon>Bacillati</taxon>
        <taxon>Bacillota</taxon>
        <taxon>Clostridia</taxon>
        <taxon>Peptostreptococcales</taxon>
        <taxon>Anaerovoracaceae</taxon>
        <taxon>Anaerovorax</taxon>
    </lineage>
</organism>